<name>A0ABP8DRI5_9ACTN</name>
<dbReference type="EMBL" id="BAABAT010000052">
    <property type="protein sequence ID" value="GAA4262548.1"/>
    <property type="molecule type" value="Genomic_DNA"/>
</dbReference>
<organism evidence="2 3">
    <name type="scientific">Dactylosporangium darangshiense</name>
    <dbReference type="NCBI Taxonomy" id="579108"/>
    <lineage>
        <taxon>Bacteria</taxon>
        <taxon>Bacillati</taxon>
        <taxon>Actinomycetota</taxon>
        <taxon>Actinomycetes</taxon>
        <taxon>Micromonosporales</taxon>
        <taxon>Micromonosporaceae</taxon>
        <taxon>Dactylosporangium</taxon>
    </lineage>
</organism>
<evidence type="ECO:0000313" key="3">
    <source>
        <dbReference type="Proteomes" id="UP001500620"/>
    </source>
</evidence>
<evidence type="ECO:0000313" key="2">
    <source>
        <dbReference type="EMBL" id="GAA4262548.1"/>
    </source>
</evidence>
<reference evidence="3" key="1">
    <citation type="journal article" date="2019" name="Int. J. Syst. Evol. Microbiol.">
        <title>The Global Catalogue of Microorganisms (GCM) 10K type strain sequencing project: providing services to taxonomists for standard genome sequencing and annotation.</title>
        <authorList>
            <consortium name="The Broad Institute Genomics Platform"/>
            <consortium name="The Broad Institute Genome Sequencing Center for Infectious Disease"/>
            <person name="Wu L."/>
            <person name="Ma J."/>
        </authorList>
    </citation>
    <scope>NUCLEOTIDE SEQUENCE [LARGE SCALE GENOMIC DNA]</scope>
    <source>
        <strain evidence="3">JCM 17441</strain>
    </source>
</reference>
<feature type="region of interest" description="Disordered" evidence="1">
    <location>
        <begin position="105"/>
        <end position="128"/>
    </location>
</feature>
<keyword evidence="3" id="KW-1185">Reference proteome</keyword>
<sequence>MARPGAGQRPTRRDDVQVGPYAYRVLRPARPPRGAVLTRDRRLRVARREGLRMLAIAELVGERTLVAFPLRDERGIPFDLVLADESLKFPAARWSDVRQRLGAGRAELHVRREPAGSPPSRRRADVKPDETRHALIIPVDAHRTDLARLRRGELDLGYLRIELG</sequence>
<proteinExistence type="predicted"/>
<accession>A0ABP8DRI5</accession>
<evidence type="ECO:0000256" key="1">
    <source>
        <dbReference type="SAM" id="MobiDB-lite"/>
    </source>
</evidence>
<gene>
    <name evidence="2" type="ORF">GCM10022255_099640</name>
</gene>
<protein>
    <submittedName>
        <fullName evidence="2">Uncharacterized protein</fullName>
    </submittedName>
</protein>
<dbReference type="Proteomes" id="UP001500620">
    <property type="component" value="Unassembled WGS sequence"/>
</dbReference>
<dbReference type="RefSeq" id="WP_345140116.1">
    <property type="nucleotide sequence ID" value="NZ_BAABAT010000052.1"/>
</dbReference>
<comment type="caution">
    <text evidence="2">The sequence shown here is derived from an EMBL/GenBank/DDBJ whole genome shotgun (WGS) entry which is preliminary data.</text>
</comment>